<evidence type="ECO:0000256" key="3">
    <source>
        <dbReference type="ARBA" id="ARBA00022679"/>
    </source>
</evidence>
<protein>
    <recommendedName>
        <fullName evidence="1">mRNA m(6)A methyltransferase</fullName>
        <ecNumber evidence="1">2.1.1.348</ecNumber>
    </recommendedName>
</protein>
<dbReference type="PANTHER" id="PTHR12829:SF7">
    <property type="entry name" value="N6-ADENOSINE-METHYLTRANSFERASE CATALYTIC SUBUNIT"/>
    <property type="match status" value="1"/>
</dbReference>
<evidence type="ECO:0000256" key="2">
    <source>
        <dbReference type="ARBA" id="ARBA00022603"/>
    </source>
</evidence>
<evidence type="ECO:0000313" key="8">
    <source>
        <dbReference type="Proteomes" id="UP000053232"/>
    </source>
</evidence>
<dbReference type="EMBL" id="ARYC01014354">
    <property type="protein sequence ID" value="KEJ82585.1"/>
    <property type="molecule type" value="Genomic_DNA"/>
</dbReference>
<comment type="caution">
    <text evidence="7">The sequence shown here is derived from an EMBL/GenBank/DDBJ whole genome shotgun (WGS) entry which is preliminary data.</text>
</comment>
<organism evidence="7 8">
    <name type="scientific">Oxytricha trifallax</name>
    <dbReference type="NCBI Taxonomy" id="1172189"/>
    <lineage>
        <taxon>Eukaryota</taxon>
        <taxon>Sar</taxon>
        <taxon>Alveolata</taxon>
        <taxon>Ciliophora</taxon>
        <taxon>Intramacronucleata</taxon>
        <taxon>Spirotrichea</taxon>
        <taxon>Stichotrichia</taxon>
        <taxon>Sporadotrichida</taxon>
        <taxon>Oxytrichidae</taxon>
        <taxon>Oxytrichinae</taxon>
        <taxon>Oxytricha</taxon>
    </lineage>
</organism>
<dbReference type="GO" id="GO:0001734">
    <property type="term" value="F:mRNA m(6)A methyltransferase activity"/>
    <property type="evidence" value="ECO:0007669"/>
    <property type="project" value="UniProtKB-EC"/>
</dbReference>
<evidence type="ECO:0000256" key="5">
    <source>
        <dbReference type="ARBA" id="ARBA00048957"/>
    </source>
</evidence>
<dbReference type="GO" id="GO:0032259">
    <property type="term" value="P:methylation"/>
    <property type="evidence" value="ECO:0007669"/>
    <property type="project" value="UniProtKB-KW"/>
</dbReference>
<dbReference type="Pfam" id="PF05063">
    <property type="entry name" value="MT-A70"/>
    <property type="match status" value="1"/>
</dbReference>
<name>A0A073HZD3_9SPIT</name>
<sequence>METFLEQLSWTLLGTQDSTMLDLDYNVLSDKKIKNKPIDLIQYEGFLFMWVTNGKPNLALDFIQLHGYRWVETVVWVNLDKNGNVFKGPGRYLQHGMEQCLVGVKGKYYEIKSSQSLDKD</sequence>
<keyword evidence="2" id="KW-0489">Methyltransferase</keyword>
<evidence type="ECO:0000256" key="6">
    <source>
        <dbReference type="PROSITE-ProRule" id="PRU00489"/>
    </source>
</evidence>
<dbReference type="InterPro" id="IPR007757">
    <property type="entry name" value="MT-A70-like"/>
</dbReference>
<keyword evidence="3" id="KW-0808">Transferase</keyword>
<dbReference type="PROSITE" id="PS51143">
    <property type="entry name" value="MT_A70"/>
    <property type="match status" value="1"/>
</dbReference>
<comment type="similarity">
    <text evidence="6">Belongs to the MT-A70-like family.</text>
</comment>
<accession>A0A073HZD3</accession>
<reference evidence="8" key="1">
    <citation type="journal article" date="2014" name="Cell">
        <title>The Architecture of a Scrambled Genome Reveals Massive Levels of Genomic Rearrangement during Development.</title>
        <authorList>
            <person name="Chen X."/>
            <person name="Bracht J.R."/>
            <person name="Goldman A.D."/>
            <person name="Dolzhenko E."/>
            <person name="Clay D.M."/>
            <person name="Swart E.C."/>
            <person name="Perlman D.H."/>
            <person name="Doak T.G."/>
            <person name="Stuart A."/>
            <person name="Amemiya C.T."/>
            <person name="Sebra R.P."/>
            <person name="Landweber L.F."/>
        </authorList>
    </citation>
    <scope>NUCLEOTIDE SEQUENCE [LARGE SCALE GENOMIC DNA]</scope>
    <source>
        <strain evidence="8">JRB310</strain>
    </source>
</reference>
<evidence type="ECO:0000256" key="1">
    <source>
        <dbReference type="ARBA" id="ARBA00012160"/>
    </source>
</evidence>
<keyword evidence="4" id="KW-0949">S-adenosyl-L-methionine</keyword>
<dbReference type="AlphaFoldDB" id="A0A073HZD3"/>
<gene>
    <name evidence="7" type="ORF">OXYTRIMIC_162</name>
</gene>
<proteinExistence type="inferred from homology"/>
<keyword evidence="8" id="KW-1185">Reference proteome</keyword>
<evidence type="ECO:0000313" key="7">
    <source>
        <dbReference type="EMBL" id="KEJ82585.1"/>
    </source>
</evidence>
<comment type="catalytic activity">
    <reaction evidence="5">
        <text>an adenosine in mRNA + S-adenosyl-L-methionine = an N(6)-methyladenosine in mRNA + S-adenosyl-L-homocysteine + H(+)</text>
        <dbReference type="Rhea" id="RHEA:55584"/>
        <dbReference type="Rhea" id="RHEA-COMP:12414"/>
        <dbReference type="Rhea" id="RHEA-COMP:12417"/>
        <dbReference type="ChEBI" id="CHEBI:15378"/>
        <dbReference type="ChEBI" id="CHEBI:57856"/>
        <dbReference type="ChEBI" id="CHEBI:59789"/>
        <dbReference type="ChEBI" id="CHEBI:74411"/>
        <dbReference type="ChEBI" id="CHEBI:74449"/>
        <dbReference type="EC" id="2.1.1.348"/>
    </reaction>
</comment>
<dbReference type="PANTHER" id="PTHR12829">
    <property type="entry name" value="N6-ADENOSINE-METHYLTRANSFERASE"/>
    <property type="match status" value="1"/>
</dbReference>
<evidence type="ECO:0000256" key="4">
    <source>
        <dbReference type="ARBA" id="ARBA00022691"/>
    </source>
</evidence>
<dbReference type="EC" id="2.1.1.348" evidence="1"/>
<dbReference type="GO" id="GO:0005634">
    <property type="term" value="C:nucleus"/>
    <property type="evidence" value="ECO:0007669"/>
    <property type="project" value="TreeGrafter"/>
</dbReference>
<dbReference type="GO" id="GO:0036396">
    <property type="term" value="C:RNA N6-methyladenosine methyltransferase complex"/>
    <property type="evidence" value="ECO:0007669"/>
    <property type="project" value="TreeGrafter"/>
</dbReference>
<dbReference type="Proteomes" id="UP000053232">
    <property type="component" value="Unassembled WGS sequence"/>
</dbReference>